<dbReference type="GO" id="GO:0016020">
    <property type="term" value="C:membrane"/>
    <property type="evidence" value="ECO:0007669"/>
    <property type="project" value="InterPro"/>
</dbReference>
<evidence type="ECO:0000256" key="2">
    <source>
        <dbReference type="ARBA" id="ARBA00022670"/>
    </source>
</evidence>
<dbReference type="GO" id="GO:0007155">
    <property type="term" value="P:cell adhesion"/>
    <property type="evidence" value="ECO:0007669"/>
    <property type="project" value="InterPro"/>
</dbReference>
<gene>
    <name evidence="7" type="ORF">LCGC14_0670950</name>
</gene>
<protein>
    <recommendedName>
        <fullName evidence="8">Leishmanolysin</fullName>
    </recommendedName>
</protein>
<dbReference type="InterPro" id="IPR001577">
    <property type="entry name" value="Peptidase_M8"/>
</dbReference>
<keyword evidence="2" id="KW-0645">Protease</keyword>
<evidence type="ECO:0000256" key="1">
    <source>
        <dbReference type="ARBA" id="ARBA00001947"/>
    </source>
</evidence>
<dbReference type="Gene3D" id="3.90.132.10">
    <property type="entry name" value="Leishmanolysin , domain 2"/>
    <property type="match status" value="1"/>
</dbReference>
<evidence type="ECO:0000256" key="3">
    <source>
        <dbReference type="ARBA" id="ARBA00022723"/>
    </source>
</evidence>
<keyword evidence="5" id="KW-0862">Zinc</keyword>
<comment type="cofactor">
    <cofactor evidence="1">
        <name>Zn(2+)</name>
        <dbReference type="ChEBI" id="CHEBI:29105"/>
    </cofactor>
</comment>
<organism evidence="7">
    <name type="scientific">marine sediment metagenome</name>
    <dbReference type="NCBI Taxonomy" id="412755"/>
    <lineage>
        <taxon>unclassified sequences</taxon>
        <taxon>metagenomes</taxon>
        <taxon>ecological metagenomes</taxon>
    </lineage>
</organism>
<name>A0A0F9RB65_9ZZZZ</name>
<evidence type="ECO:0008006" key="8">
    <source>
        <dbReference type="Google" id="ProtNLM"/>
    </source>
</evidence>
<keyword evidence="3" id="KW-0479">Metal-binding</keyword>
<comment type="caution">
    <text evidence="7">The sequence shown here is derived from an EMBL/GenBank/DDBJ whole genome shotgun (WGS) entry which is preliminary data.</text>
</comment>
<dbReference type="AlphaFoldDB" id="A0A0F9RB65"/>
<dbReference type="SUPFAM" id="SSF55486">
    <property type="entry name" value="Metalloproteases ('zincins'), catalytic domain"/>
    <property type="match status" value="2"/>
</dbReference>
<reference evidence="7" key="1">
    <citation type="journal article" date="2015" name="Nature">
        <title>Complex archaea that bridge the gap between prokaryotes and eukaryotes.</title>
        <authorList>
            <person name="Spang A."/>
            <person name="Saw J.H."/>
            <person name="Jorgensen S.L."/>
            <person name="Zaremba-Niedzwiedzka K."/>
            <person name="Martijn J."/>
            <person name="Lind A.E."/>
            <person name="van Eijk R."/>
            <person name="Schleper C."/>
            <person name="Guy L."/>
            <person name="Ettema T.J."/>
        </authorList>
    </citation>
    <scope>NUCLEOTIDE SEQUENCE</scope>
</reference>
<dbReference type="Pfam" id="PF01457">
    <property type="entry name" value="Peptidase_M8"/>
    <property type="match status" value="1"/>
</dbReference>
<dbReference type="EMBL" id="LAZR01001320">
    <property type="protein sequence ID" value="KKN46642.1"/>
    <property type="molecule type" value="Genomic_DNA"/>
</dbReference>
<evidence type="ECO:0000256" key="6">
    <source>
        <dbReference type="ARBA" id="ARBA00023049"/>
    </source>
</evidence>
<dbReference type="GO" id="GO:0004222">
    <property type="term" value="F:metalloendopeptidase activity"/>
    <property type="evidence" value="ECO:0007669"/>
    <property type="project" value="InterPro"/>
</dbReference>
<sequence length="386" mass="41946">MDCCGIHNSFNPQNFVIMINTFKMKERLRLSKLVSSQTLGNQVRRLVSFSVILGVLFFVSCSEEAVITNDVDETTVSETQDIAIALKPNPVEPVMIDNSNNVGSSKTDKSSADRGRYNITLNFLLPPTDRQVEVFEAAAARWERIIIKDVPSEEGPIPSAFEGFPDIEGTIDDIVIEVALAPIDGPGQILGQAGPRFVRTEDFLTLSGVMFFDVDDLDFLEEIGLFEEVIVHEMGHVLGVGTLWNTVPFGFDRTLRAGPDSNPYFLGQKANVFWNAEGGTDELPVENMGGPGTRLSHWREATLNNELMTGFLNLGENPLSRITAGSMRDLGYGSASVGESYDLPKGTPGVDISELGAEGTADNPGLNIAQMEVLLKPIGFVGGSKK</sequence>
<evidence type="ECO:0000256" key="4">
    <source>
        <dbReference type="ARBA" id="ARBA00022801"/>
    </source>
</evidence>
<keyword evidence="6" id="KW-0482">Metalloprotease</keyword>
<proteinExistence type="predicted"/>
<dbReference type="GO" id="GO:0006508">
    <property type="term" value="P:proteolysis"/>
    <property type="evidence" value="ECO:0007669"/>
    <property type="project" value="UniProtKB-KW"/>
</dbReference>
<keyword evidence="4" id="KW-0378">Hydrolase</keyword>
<evidence type="ECO:0000256" key="5">
    <source>
        <dbReference type="ARBA" id="ARBA00022833"/>
    </source>
</evidence>
<accession>A0A0F9RB65</accession>
<evidence type="ECO:0000313" key="7">
    <source>
        <dbReference type="EMBL" id="KKN46642.1"/>
    </source>
</evidence>
<dbReference type="GO" id="GO:0046872">
    <property type="term" value="F:metal ion binding"/>
    <property type="evidence" value="ECO:0007669"/>
    <property type="project" value="UniProtKB-KW"/>
</dbReference>